<proteinExistence type="predicted"/>
<dbReference type="InterPro" id="IPR036322">
    <property type="entry name" value="WD40_repeat_dom_sf"/>
</dbReference>
<feature type="domain" description="BEACH-type PH" evidence="2">
    <location>
        <begin position="1766"/>
        <end position="1868"/>
    </location>
</feature>
<dbReference type="InterPro" id="IPR000409">
    <property type="entry name" value="BEACH_dom"/>
</dbReference>
<protein>
    <submittedName>
        <fullName evidence="3">Beige/BEACH domain containing protein</fullName>
    </submittedName>
</protein>
<dbReference type="EMBL" id="DS113592">
    <property type="protein sequence ID" value="EAY00686.1"/>
    <property type="molecule type" value="Genomic_DNA"/>
</dbReference>
<dbReference type="SMART" id="SM01026">
    <property type="entry name" value="Beach"/>
    <property type="match status" value="1"/>
</dbReference>
<dbReference type="SMART" id="SM00320">
    <property type="entry name" value="WD40"/>
    <property type="match status" value="4"/>
</dbReference>
<reference evidence="3" key="2">
    <citation type="journal article" date="2007" name="Science">
        <title>Draft genome sequence of the sexually transmitted pathogen Trichomonas vaginalis.</title>
        <authorList>
            <person name="Carlton J.M."/>
            <person name="Hirt R.P."/>
            <person name="Silva J.C."/>
            <person name="Delcher A.L."/>
            <person name="Schatz M."/>
            <person name="Zhao Q."/>
            <person name="Wortman J.R."/>
            <person name="Bidwell S.L."/>
            <person name="Alsmark U.C.M."/>
            <person name="Besteiro S."/>
            <person name="Sicheritz-Ponten T."/>
            <person name="Noel C.J."/>
            <person name="Dacks J.B."/>
            <person name="Foster P.G."/>
            <person name="Simillion C."/>
            <person name="Van de Peer Y."/>
            <person name="Miranda-Saavedra D."/>
            <person name="Barton G.J."/>
            <person name="Westrop G.D."/>
            <person name="Mueller S."/>
            <person name="Dessi D."/>
            <person name="Fiori P.L."/>
            <person name="Ren Q."/>
            <person name="Paulsen I."/>
            <person name="Zhang H."/>
            <person name="Bastida-Corcuera F.D."/>
            <person name="Simoes-Barbosa A."/>
            <person name="Brown M.T."/>
            <person name="Hayes R.D."/>
            <person name="Mukherjee M."/>
            <person name="Okumura C.Y."/>
            <person name="Schneider R."/>
            <person name="Smith A.J."/>
            <person name="Vanacova S."/>
            <person name="Villalvazo M."/>
            <person name="Haas B.J."/>
            <person name="Pertea M."/>
            <person name="Feldblyum T.V."/>
            <person name="Utterback T.R."/>
            <person name="Shu C.L."/>
            <person name="Osoegawa K."/>
            <person name="de Jong P.J."/>
            <person name="Hrdy I."/>
            <person name="Horvathova L."/>
            <person name="Zubacova Z."/>
            <person name="Dolezal P."/>
            <person name="Malik S.B."/>
            <person name="Logsdon J.M. Jr."/>
            <person name="Henze K."/>
            <person name="Gupta A."/>
            <person name="Wang C.C."/>
            <person name="Dunne R.L."/>
            <person name="Upcroft J.A."/>
            <person name="Upcroft P."/>
            <person name="White O."/>
            <person name="Salzberg S.L."/>
            <person name="Tang P."/>
            <person name="Chiu C.-H."/>
            <person name="Lee Y.-S."/>
            <person name="Embley T.M."/>
            <person name="Coombs G.H."/>
            <person name="Mottram J.C."/>
            <person name="Tachezy J."/>
            <person name="Fraser-Liggett C.M."/>
            <person name="Johnson P.J."/>
        </authorList>
    </citation>
    <scope>NUCLEOTIDE SEQUENCE [LARGE SCALE GENOMIC DNA]</scope>
    <source>
        <strain evidence="3">G3</strain>
    </source>
</reference>
<dbReference type="PROSITE" id="PS50197">
    <property type="entry name" value="BEACH"/>
    <property type="match status" value="1"/>
</dbReference>
<accession>A2F322</accession>
<evidence type="ECO:0000313" key="4">
    <source>
        <dbReference type="Proteomes" id="UP000001542"/>
    </source>
</evidence>
<dbReference type="SMR" id="A2F322"/>
<dbReference type="SUPFAM" id="SSF81837">
    <property type="entry name" value="BEACH domain"/>
    <property type="match status" value="1"/>
</dbReference>
<dbReference type="Pfam" id="PF15787">
    <property type="entry name" value="DUF4704"/>
    <property type="match status" value="1"/>
</dbReference>
<dbReference type="eggNOG" id="KOG1786">
    <property type="taxonomic scope" value="Eukaryota"/>
</dbReference>
<dbReference type="KEGG" id="tva:4758505"/>
<dbReference type="STRING" id="5722.A2F322"/>
<dbReference type="InParanoid" id="A2F322"/>
<gene>
    <name evidence="3" type="ORF">TVAG_189020</name>
</gene>
<dbReference type="Proteomes" id="UP000001542">
    <property type="component" value="Unassembled WGS sequence"/>
</dbReference>
<feature type="domain" description="BEACH" evidence="1">
    <location>
        <begin position="1881"/>
        <end position="2165"/>
    </location>
</feature>
<dbReference type="InterPro" id="IPR015943">
    <property type="entry name" value="WD40/YVTN_repeat-like_dom_sf"/>
</dbReference>
<dbReference type="InterPro" id="IPR023362">
    <property type="entry name" value="PH-BEACH_dom"/>
</dbReference>
<dbReference type="Gene3D" id="2.130.10.10">
    <property type="entry name" value="YVTN repeat-like/Quinoprotein amine dehydrogenase"/>
    <property type="match status" value="1"/>
</dbReference>
<organism evidence="3 4">
    <name type="scientific">Trichomonas vaginalis (strain ATCC PRA-98 / G3)</name>
    <dbReference type="NCBI Taxonomy" id="412133"/>
    <lineage>
        <taxon>Eukaryota</taxon>
        <taxon>Metamonada</taxon>
        <taxon>Parabasalia</taxon>
        <taxon>Trichomonadida</taxon>
        <taxon>Trichomonadidae</taxon>
        <taxon>Trichomonas</taxon>
    </lineage>
</organism>
<dbReference type="SUPFAM" id="SSF50729">
    <property type="entry name" value="PH domain-like"/>
    <property type="match status" value="1"/>
</dbReference>
<dbReference type="InterPro" id="IPR036372">
    <property type="entry name" value="BEACH_dom_sf"/>
</dbReference>
<dbReference type="InterPro" id="IPR050865">
    <property type="entry name" value="BEACH_Domain"/>
</dbReference>
<dbReference type="CDD" id="cd06071">
    <property type="entry name" value="Beach"/>
    <property type="match status" value="1"/>
</dbReference>
<dbReference type="PANTHER" id="PTHR13743">
    <property type="entry name" value="BEIGE/BEACH-RELATED"/>
    <property type="match status" value="1"/>
</dbReference>
<dbReference type="PANTHER" id="PTHR13743:SF112">
    <property type="entry name" value="BEACH DOMAIN-CONTAINING PROTEIN"/>
    <property type="match status" value="1"/>
</dbReference>
<name>A2F322_TRIV3</name>
<dbReference type="Pfam" id="PF02138">
    <property type="entry name" value="Beach"/>
    <property type="match status" value="1"/>
</dbReference>
<sequence length="2460" mass="283244">MMFLRDFFKSDEAILLNSIYKIPLEDLRSSIDEECRSLIPNEEFDLQSTKIKSVNDKAKQLSLTQDIRIALLQCISLKIHEKLEEKFQNFYSILIFRSATYILLTPLEEIKLQEYFNTISCLNYSFKFLSKYADLQSKFIELWLKKIETSPKIEFISPLTNILADYQIISQNNSYLAFKVALNLLENPNIEYQVNEQFTLSSFINSFVIFLADQIVKKDMTKQLSILYVVLCNKSLTERELIISIFKIMQVLMKNSLNINLLIDIVNTIADKPPSFIKPEENLQSNLIVMPNTPILGFHNIPEHPSSDNGEMHLFSFLEVEHMINHPLVIISNLLSRSPIFGNSQNFIKMASFVIQQLSSSDKLYFIVVLYFLISFNPSKISEFTNYMTENNYWRLLINPSFYSQRTNIFTSPKSDIVSLRCTLYEILSILMKNDDVLLQIRKSLLDVMRSLTQETLVFCEILIMTLPSLNSIYSINNIDDDLMDVILESIVIGQHRHIFGEKLSSMYRPHMFSALSNILRTTRNLQLIEKSSYSCLALSSIVFENSFSQQTLKDLRNLISHATDDDKLNNISSALHQVLLSLSPMMNSKNSEDLFHKILVLFHRLLKDKNLMMSKMIICSSILADICSIAIKMSPTKDKKYIFDTFLQILFSLQFSPHFNPKNVPYGAIGTQLNQIGVDDETYKYIMRIVSGSSDSFSKISQPESIKLLLHCFKGKERYNMVLDDLLKICQTSACNRCSCLVGGVVTFIFDHFTEENYEKSLKLFELISETICSKSSLFAFIRHFSKFESNTNLNKFIFPSICTLLNILKKTNNNEQTEVIQLSSPLSCIRSPNINYSDIKNGFIFDSFILVDDKLGERTLFELGNGVVRIVAILDKGNISVCTLDDKGEVYQNYLPAEILLSKFFHLTIVFATGNVLCVYVDGKFVGAMPLIPMSIPEDTVFNTNLIFKSLSTTSSSVQVKNFSFRCLDVFDNNNVDNFPLENSKILFAFNNNNVTNSQLSLSTPKGEVKVDFRGLGLPFFCGFMKIFEASHAIEFIVSLFGQSNLPDAISLDLFKHLTEICARLVDNSAVITSQLFDINAFDVISYFLSDLPPNSLNRDLWHLFIVIFSLLNKQDYRRSFCSSIIFNCNLWKKSDTNIQTTIIQDILMISNSYTNIFIEYMRTSTILKYLHDVLNILDENLTDQILKLLIRSINLVFEESDQHSLFIFLICCKNYTLTNQILKELLNNKVVLNDKDEFCSMFMHPDESVRLNFLKIYFDGKRNENIDKLAVFSLISNTEIVLSGEDDINNSFLTYCIAKAYGYDTNLCQILSNEDLILTDYYAFLFSIISIDFCPDSILYVAISIIQKSMHNPDNVNFILEKMSKFDFVIFLYFLITKGRNLIKEFVFLVKNKECFENMIGILDVISLSSKTDLEKIRLNIMTSLFDFMIRKYDYEIQISIEDSMIQGILFHREVNSSNLLQKEFENSIFYEKSESQNQTQTKDDLSDNLFTILLKILDTKKETDLDYNFSVYYNKENKPIYKDFSKKLLYGVYAVLTERSIPPFETFYYLMYSFFRMMDGHKLITNFAPILSEVGESTLKDDPKMFLILNFLEKFVGTDISYPQKLIEQYKADIMSNKQKEESLKLVNDFSQRKPNWLQRNLMEINSYIKEMMKRYTSLLIPLTIDSMKELQKCFSNYSVVFNRKQAEHIWRRLWQKMTFTNNPSLSSTVKLHYKRGKLIGQDFCPNLLTRNTDFSSHPEASKIDVDETEEEKSSLPSHFVFHHESRKIKEAPILSDSKFNTPCVNYKPNTKINGSFYVFHDHFTFLSEDHRYLVINFSDLSYLFWMSVCQRPNAIEIFTANKQSFYFHFPNFTDRSQTIKYITSNNFPNAIFVQTKNSSAEISSLGLTQKWLNRQISTFTYLMWLNQLSGRSFNNTQNYPVFPWILKDYASKNIDLNNPEIYRDLSKPLGALDEERLEKLKLYRNNSDNLNILYRSTYSCPFHIYFYLLRLEPFTTCHIEIQDGHFDVPGRLFSNLQSSWVSASGCMNNYKELIPEFFYFPEFLQNVDRFKFGKMMTGDVVDDVVFPPFTSSAASFVLLNREALESDYVSAHIGDWIDLIWGYSQRGQNAENKDNVFDPRLYEDVWERLADPDCIPEIESMLMNIGVIPHRLFEEKHPNRQPKKKSKPSIIVYKTNTDIKSATFSNSNIYILSNNGELFQVSSQLSLVSKIPPNFSSVSPSISNNSILFACLCSDTKSIYLLSDKKQTQLRNTCHIDSITCICTCGDYLFSGGLDGLLVEWNSQRSVMCHPEHVLCLDSNLTQNAVVTCGNDGKLVISTVNPLKFIRSVDLNLPEEGLVAQQVSIGDNGIIAVISGHMSDSVCGEYVSLYTINGSKFFDDSISCVCVQVCVKIDGTTIIAVAGQDHSVCLYKAYNMRLIECAVRCDSAITSMKYDSSSESLYIASKNGIVTIYKL</sequence>
<dbReference type="PROSITE" id="PS51783">
    <property type="entry name" value="PH_BEACH"/>
    <property type="match status" value="1"/>
</dbReference>
<dbReference type="InterPro" id="IPR001680">
    <property type="entry name" value="WD40_rpt"/>
</dbReference>
<reference evidence="3" key="1">
    <citation type="submission" date="2006-10" db="EMBL/GenBank/DDBJ databases">
        <authorList>
            <person name="Amadeo P."/>
            <person name="Zhao Q."/>
            <person name="Wortman J."/>
            <person name="Fraser-Liggett C."/>
            <person name="Carlton J."/>
        </authorList>
    </citation>
    <scope>NUCLEOTIDE SEQUENCE</scope>
    <source>
        <strain evidence="3">G3</strain>
    </source>
</reference>
<dbReference type="SUPFAM" id="SSF50978">
    <property type="entry name" value="WD40 repeat-like"/>
    <property type="match status" value="1"/>
</dbReference>
<evidence type="ECO:0000259" key="1">
    <source>
        <dbReference type="PROSITE" id="PS50197"/>
    </source>
</evidence>
<evidence type="ECO:0000259" key="2">
    <source>
        <dbReference type="PROSITE" id="PS51783"/>
    </source>
</evidence>
<dbReference type="VEuPathDB" id="TrichDB:TVAG_189020"/>
<dbReference type="InterPro" id="IPR031570">
    <property type="entry name" value="NBEA/BDCP_DUF4704"/>
</dbReference>
<keyword evidence="4" id="KW-1185">Reference proteome</keyword>
<dbReference type="Gene3D" id="1.10.1540.10">
    <property type="entry name" value="BEACH domain"/>
    <property type="match status" value="1"/>
</dbReference>
<evidence type="ECO:0000313" key="3">
    <source>
        <dbReference type="EMBL" id="EAY00686.1"/>
    </source>
</evidence>
<dbReference type="VEuPathDB" id="TrichDB:TVAGG3_0762270"/>